<protein>
    <submittedName>
        <fullName evidence="1">Uncharacterized protein</fullName>
    </submittedName>
</protein>
<gene>
    <name evidence="1" type="ORF">AV530_004938</name>
</gene>
<dbReference type="OrthoDB" id="10510570at2759"/>
<name>A0A1V4K3C1_PATFA</name>
<evidence type="ECO:0000313" key="2">
    <source>
        <dbReference type="Proteomes" id="UP000190648"/>
    </source>
</evidence>
<organism evidence="1 2">
    <name type="scientific">Patagioenas fasciata monilis</name>
    <dbReference type="NCBI Taxonomy" id="372326"/>
    <lineage>
        <taxon>Eukaryota</taxon>
        <taxon>Metazoa</taxon>
        <taxon>Chordata</taxon>
        <taxon>Craniata</taxon>
        <taxon>Vertebrata</taxon>
        <taxon>Euteleostomi</taxon>
        <taxon>Archelosauria</taxon>
        <taxon>Archosauria</taxon>
        <taxon>Dinosauria</taxon>
        <taxon>Saurischia</taxon>
        <taxon>Theropoda</taxon>
        <taxon>Coelurosauria</taxon>
        <taxon>Aves</taxon>
        <taxon>Neognathae</taxon>
        <taxon>Neoaves</taxon>
        <taxon>Columbimorphae</taxon>
        <taxon>Columbiformes</taxon>
        <taxon>Columbidae</taxon>
        <taxon>Patagioenas</taxon>
    </lineage>
</organism>
<dbReference type="EMBL" id="LSYS01004732">
    <property type="protein sequence ID" value="OPJ78980.1"/>
    <property type="molecule type" value="Genomic_DNA"/>
</dbReference>
<dbReference type="AlphaFoldDB" id="A0A1V4K3C1"/>
<sequence length="147" mass="16938">MIRQLCRALPATVSKSERKTHQFISGLLSPTVFLSSAFWLVPQLNQNMHAENVSFFCPIFIFFAVDSSSPGAPKSLRWDSFTTRPRCSIGGVISWDSLPERDRRIHHYKICISLWGPEQLRKITGKWLILHIRCRVLRGTLSKDIFH</sequence>
<accession>A0A1V4K3C1</accession>
<evidence type="ECO:0000313" key="1">
    <source>
        <dbReference type="EMBL" id="OPJ78980.1"/>
    </source>
</evidence>
<keyword evidence="2" id="KW-1185">Reference proteome</keyword>
<dbReference type="Proteomes" id="UP000190648">
    <property type="component" value="Unassembled WGS sequence"/>
</dbReference>
<reference evidence="1 2" key="1">
    <citation type="submission" date="2016-02" db="EMBL/GenBank/DDBJ databases">
        <title>Band-tailed pigeon sequencing and assembly.</title>
        <authorList>
            <person name="Soares A.E."/>
            <person name="Novak B.J."/>
            <person name="Rice E.S."/>
            <person name="O'Connell B."/>
            <person name="Chang D."/>
            <person name="Weber S."/>
            <person name="Shapiro B."/>
        </authorList>
    </citation>
    <scope>NUCLEOTIDE SEQUENCE [LARGE SCALE GENOMIC DNA]</scope>
    <source>
        <strain evidence="1">BTP2013</strain>
        <tissue evidence="1">Blood</tissue>
    </source>
</reference>
<proteinExistence type="predicted"/>
<comment type="caution">
    <text evidence="1">The sequence shown here is derived from an EMBL/GenBank/DDBJ whole genome shotgun (WGS) entry which is preliminary data.</text>
</comment>